<keyword evidence="1" id="KW-1133">Transmembrane helix</keyword>
<dbReference type="OrthoDB" id="424724at2759"/>
<dbReference type="EMBL" id="CAJNDS010001032">
    <property type="protein sequence ID" value="CAE7244767.1"/>
    <property type="molecule type" value="Genomic_DNA"/>
</dbReference>
<comment type="caution">
    <text evidence="2">The sequence shown here is derived from an EMBL/GenBank/DDBJ whole genome shotgun (WGS) entry which is preliminary data.</text>
</comment>
<keyword evidence="1" id="KW-0472">Membrane</keyword>
<feature type="transmembrane region" description="Helical" evidence="1">
    <location>
        <begin position="95"/>
        <end position="115"/>
    </location>
</feature>
<evidence type="ECO:0000313" key="3">
    <source>
        <dbReference type="Proteomes" id="UP000604046"/>
    </source>
</evidence>
<feature type="transmembrane region" description="Helical" evidence="1">
    <location>
        <begin position="65"/>
        <end position="88"/>
    </location>
</feature>
<feature type="transmembrane region" description="Helical" evidence="1">
    <location>
        <begin position="167"/>
        <end position="189"/>
    </location>
</feature>
<keyword evidence="3" id="KW-1185">Reference proteome</keyword>
<proteinExistence type="predicted"/>
<evidence type="ECO:0000313" key="2">
    <source>
        <dbReference type="EMBL" id="CAE7244767.1"/>
    </source>
</evidence>
<keyword evidence="1" id="KW-0812">Transmembrane</keyword>
<protein>
    <submittedName>
        <fullName evidence="2">Uncharacterized protein</fullName>
    </submittedName>
</protein>
<sequence>MDTWRFLVLASAAAAVLVWHWHLTQADFKTWIRHLTRTTRAWWKGDADLSPMAMRVEEELCRVRLSMFLTFLRLFIRPVMVLMLVSVVELVREPSFCCGGWLFTLSLIVVCYGVVVNNQLPCKSLHSFHAFFSIINMVATISSGCGSKDDFLGRFGMVIGAQVLHGILFPAGAMTVVYSVLHTVLYIWATAQVHGKSGLNLWLLVFHIAFQTLVCNVVPFLLEFTLRECISASFQSKDSDSLISGFRQMLKGICDGELLVDSKFRISGSAPCLQRLLASKEEFAGRSFRELIDGKEAQEKFDGFLLPAVQEDDMKDDRSNEGAPRCLRVPLKAPSGQVVPVDVFHVTLPRFLYGEKATYHLLALTEDVDSRMQLEADPTSPNDPASLEALPNSLLASRHSPAASASSTETQLECYDELAEMTLLLNASTELLDIEEAHLRFVRHGNEPEVRMGMPTLKRFARPLDWAGIDGTLRRYARQVRKASARGQEAVEKKALPPLVLRLPGETRKHLLARSLTISSPFERKGSQEPIYLYLHMMDFQGPARPTLRSLEGLDEAAAVAPEERAQSVQTEHNIGEARRPSHLPAAGTVHRRRSEKKSVDASMFLKASPRIGGGKTLTYLVSASLADLV</sequence>
<organism evidence="2 3">
    <name type="scientific">Symbiodinium natans</name>
    <dbReference type="NCBI Taxonomy" id="878477"/>
    <lineage>
        <taxon>Eukaryota</taxon>
        <taxon>Sar</taxon>
        <taxon>Alveolata</taxon>
        <taxon>Dinophyceae</taxon>
        <taxon>Suessiales</taxon>
        <taxon>Symbiodiniaceae</taxon>
        <taxon>Symbiodinium</taxon>
    </lineage>
</organism>
<evidence type="ECO:0000256" key="1">
    <source>
        <dbReference type="SAM" id="Phobius"/>
    </source>
</evidence>
<dbReference type="Proteomes" id="UP000604046">
    <property type="component" value="Unassembled WGS sequence"/>
</dbReference>
<reference evidence="2" key="1">
    <citation type="submission" date="2021-02" db="EMBL/GenBank/DDBJ databases">
        <authorList>
            <person name="Dougan E. K."/>
            <person name="Rhodes N."/>
            <person name="Thang M."/>
            <person name="Chan C."/>
        </authorList>
    </citation>
    <scope>NUCLEOTIDE SEQUENCE</scope>
</reference>
<name>A0A812LCW8_9DINO</name>
<dbReference type="AlphaFoldDB" id="A0A812LCW8"/>
<feature type="transmembrane region" description="Helical" evidence="1">
    <location>
        <begin position="127"/>
        <end position="146"/>
    </location>
</feature>
<feature type="transmembrane region" description="Helical" evidence="1">
    <location>
        <begin position="201"/>
        <end position="222"/>
    </location>
</feature>
<gene>
    <name evidence="2" type="ORF">SNAT2548_LOCUS11479</name>
</gene>
<accession>A0A812LCW8</accession>